<dbReference type="PANTHER" id="PTHR30408:SF12">
    <property type="entry name" value="TYPE I RESTRICTION ENZYME MJAVIII SPECIFICITY SUBUNIT"/>
    <property type="match status" value="1"/>
</dbReference>
<name>A0A3A9K3M5_9BACI</name>
<dbReference type="GO" id="GO:0003677">
    <property type="term" value="F:DNA binding"/>
    <property type="evidence" value="ECO:0007669"/>
    <property type="project" value="UniProtKB-KW"/>
</dbReference>
<dbReference type="EMBL" id="PDOE01000023">
    <property type="protein sequence ID" value="RKL65082.1"/>
    <property type="molecule type" value="Genomic_DNA"/>
</dbReference>
<evidence type="ECO:0000256" key="1">
    <source>
        <dbReference type="ARBA" id="ARBA00010923"/>
    </source>
</evidence>
<comment type="similarity">
    <text evidence="1">Belongs to the type-I restriction system S methylase family.</text>
</comment>
<dbReference type="OrthoDB" id="9795776at2"/>
<dbReference type="SUPFAM" id="SSF116734">
    <property type="entry name" value="DNA methylase specificity domain"/>
    <property type="match status" value="2"/>
</dbReference>
<dbReference type="Pfam" id="PF01420">
    <property type="entry name" value="Methylase_S"/>
    <property type="match status" value="2"/>
</dbReference>
<dbReference type="Gene3D" id="3.90.220.20">
    <property type="entry name" value="DNA methylase specificity domains"/>
    <property type="match status" value="2"/>
</dbReference>
<dbReference type="InterPro" id="IPR052021">
    <property type="entry name" value="Type-I_RS_S_subunit"/>
</dbReference>
<keyword evidence="6" id="KW-0378">Hydrolase</keyword>
<protein>
    <submittedName>
        <fullName evidence="6">Restriction endonuclease subunit S</fullName>
    </submittedName>
</protein>
<keyword evidence="4" id="KW-0175">Coiled coil</keyword>
<dbReference type="AlphaFoldDB" id="A0A3A9K3M5"/>
<dbReference type="GO" id="GO:0009307">
    <property type="term" value="P:DNA restriction-modification system"/>
    <property type="evidence" value="ECO:0007669"/>
    <property type="project" value="UniProtKB-KW"/>
</dbReference>
<reference evidence="6 7" key="1">
    <citation type="submission" date="2017-10" db="EMBL/GenBank/DDBJ databases">
        <title>Bacillus sp. nov., a halophilic bacterium isolated from a Keqin Lake.</title>
        <authorList>
            <person name="Wang H."/>
        </authorList>
    </citation>
    <scope>NUCLEOTIDE SEQUENCE [LARGE SCALE GENOMIC DNA]</scope>
    <source>
        <strain evidence="6 7">KCTC 13187</strain>
    </source>
</reference>
<evidence type="ECO:0000259" key="5">
    <source>
        <dbReference type="Pfam" id="PF01420"/>
    </source>
</evidence>
<accession>A0A3A9K3M5</accession>
<gene>
    <name evidence="6" type="ORF">CR203_22710</name>
</gene>
<evidence type="ECO:0000313" key="7">
    <source>
        <dbReference type="Proteomes" id="UP000281498"/>
    </source>
</evidence>
<keyword evidence="7" id="KW-1185">Reference proteome</keyword>
<feature type="domain" description="Type I restriction modification DNA specificity" evidence="5">
    <location>
        <begin position="232"/>
        <end position="397"/>
    </location>
</feature>
<keyword evidence="6" id="KW-0540">Nuclease</keyword>
<organism evidence="6 7">
    <name type="scientific">Salipaludibacillus neizhouensis</name>
    <dbReference type="NCBI Taxonomy" id="885475"/>
    <lineage>
        <taxon>Bacteria</taxon>
        <taxon>Bacillati</taxon>
        <taxon>Bacillota</taxon>
        <taxon>Bacilli</taxon>
        <taxon>Bacillales</taxon>
        <taxon>Bacillaceae</taxon>
    </lineage>
</organism>
<evidence type="ECO:0000256" key="4">
    <source>
        <dbReference type="SAM" id="Coils"/>
    </source>
</evidence>
<dbReference type="InterPro" id="IPR044946">
    <property type="entry name" value="Restrct_endonuc_typeI_TRD_sf"/>
</dbReference>
<dbReference type="GO" id="GO:0004519">
    <property type="term" value="F:endonuclease activity"/>
    <property type="evidence" value="ECO:0007669"/>
    <property type="project" value="UniProtKB-KW"/>
</dbReference>
<dbReference type="Proteomes" id="UP000281498">
    <property type="component" value="Unassembled WGS sequence"/>
</dbReference>
<keyword evidence="6" id="KW-0255">Endonuclease</keyword>
<evidence type="ECO:0000256" key="3">
    <source>
        <dbReference type="ARBA" id="ARBA00023125"/>
    </source>
</evidence>
<dbReference type="CDD" id="cd17254">
    <property type="entry name" value="RMtype1_S_FclI-TRD1-CR1_like"/>
    <property type="match status" value="1"/>
</dbReference>
<comment type="caution">
    <text evidence="6">The sequence shown here is derived from an EMBL/GenBank/DDBJ whole genome shotgun (WGS) entry which is preliminary data.</text>
</comment>
<keyword evidence="3" id="KW-0238">DNA-binding</keyword>
<sequence>MVENKYTPEIRFSGFTGDWEQSKLGDCVNYIKGYAFKSEDYRSEGIRIVRVSDLSSNEIKMSNGKFYLDEKYEKEFKKYKLNIGDIIITTVGSKAEMKDSAVGRPIIVSKEDEGLLNQNLVKVHQINGYNSYFIYVNLLRENYTNYIATIERGNANQANIAINDLWEYTIYLASNEEQQKIGDFFKQLDDTISSHQQELTTLKQTKQGFLQKMFPKEGESVSEVRFPGFTGDWEQRKLGEVAKFINGRAYKQHELLNSGKYKVLRVGNFYTNNSWYYSDLELGEKYYAEKGDLLYTWSATFGPHIWYGDKVIYHYHIWKVDLSDNLDKQFTIQLLEYDKAKILSDKNGSTMVHVTKNGMEEKKVLLPSIAEQFKIGNFFKHLDDTIDLHQRELDSLKETKKAFLQKMFA</sequence>
<feature type="domain" description="Type I restriction modification DNA specificity" evidence="5">
    <location>
        <begin position="18"/>
        <end position="204"/>
    </location>
</feature>
<evidence type="ECO:0000313" key="6">
    <source>
        <dbReference type="EMBL" id="RKL65082.1"/>
    </source>
</evidence>
<keyword evidence="2" id="KW-0680">Restriction system</keyword>
<proteinExistence type="inferred from homology"/>
<dbReference type="PANTHER" id="PTHR30408">
    <property type="entry name" value="TYPE-1 RESTRICTION ENZYME ECOKI SPECIFICITY PROTEIN"/>
    <property type="match status" value="1"/>
</dbReference>
<feature type="coiled-coil region" evidence="4">
    <location>
        <begin position="379"/>
        <end position="406"/>
    </location>
</feature>
<dbReference type="Gene3D" id="1.10.287.1120">
    <property type="entry name" value="Bipartite methylase S protein"/>
    <property type="match status" value="1"/>
</dbReference>
<dbReference type="InterPro" id="IPR000055">
    <property type="entry name" value="Restrct_endonuc_typeI_TRD"/>
</dbReference>
<evidence type="ECO:0000256" key="2">
    <source>
        <dbReference type="ARBA" id="ARBA00022747"/>
    </source>
</evidence>